<comment type="catalytic activity">
    <reaction evidence="1">
        <text>Hydrolysis of (1-&gt;3)-beta-D-glucosidic linkages in (1-&gt;3)-beta-D-glucans.</text>
        <dbReference type="EC" id="3.2.1.39"/>
    </reaction>
</comment>
<dbReference type="Gene3D" id="3.40.30.10">
    <property type="entry name" value="Glutaredoxin"/>
    <property type="match status" value="3"/>
</dbReference>
<dbReference type="GO" id="GO:0005975">
    <property type="term" value="P:carbohydrate metabolic process"/>
    <property type="evidence" value="ECO:0007669"/>
    <property type="project" value="InterPro"/>
</dbReference>
<dbReference type="EMBL" id="QGNW01000034">
    <property type="protein sequence ID" value="RVX10416.1"/>
    <property type="molecule type" value="Genomic_DNA"/>
</dbReference>
<dbReference type="SUPFAM" id="SSF52833">
    <property type="entry name" value="Thioredoxin-like"/>
    <property type="match status" value="3"/>
</dbReference>
<dbReference type="InterPro" id="IPR046349">
    <property type="entry name" value="C1-like_sf"/>
</dbReference>
<feature type="domain" description="Thioredoxin" evidence="12">
    <location>
        <begin position="176"/>
        <end position="389"/>
    </location>
</feature>
<dbReference type="Proteomes" id="UP000288805">
    <property type="component" value="Unassembled WGS sequence"/>
</dbReference>
<keyword evidence="3" id="KW-0677">Repeat</keyword>
<keyword evidence="5" id="KW-0560">Oxidoreductase</keyword>
<evidence type="ECO:0000256" key="11">
    <source>
        <dbReference type="RuleBase" id="RU004335"/>
    </source>
</evidence>
<evidence type="ECO:0000256" key="1">
    <source>
        <dbReference type="ARBA" id="ARBA00000382"/>
    </source>
</evidence>
<comment type="caution">
    <text evidence="13">The sequence shown here is derived from an EMBL/GenBank/DDBJ whole genome shotgun (WGS) entry which is preliminary data.</text>
</comment>
<comment type="similarity">
    <text evidence="8">Belongs to the nucleoredoxin family.</text>
</comment>
<protein>
    <submittedName>
        <fullName evidence="13">Putative nucleoredoxin 1</fullName>
    </submittedName>
</protein>
<evidence type="ECO:0000313" key="14">
    <source>
        <dbReference type="Proteomes" id="UP000288805"/>
    </source>
</evidence>
<dbReference type="PANTHER" id="PTHR13871">
    <property type="entry name" value="THIOREDOXIN"/>
    <property type="match status" value="1"/>
</dbReference>
<dbReference type="InterPro" id="IPR013766">
    <property type="entry name" value="Thioredoxin_domain"/>
</dbReference>
<dbReference type="InterPro" id="IPR012336">
    <property type="entry name" value="Thioredoxin-like_fold"/>
</dbReference>
<keyword evidence="6" id="KW-0520">NAD</keyword>
<dbReference type="InterPro" id="IPR036249">
    <property type="entry name" value="Thioredoxin-like_sf"/>
</dbReference>
<dbReference type="Pfam" id="PF13905">
    <property type="entry name" value="Thioredoxin_8"/>
    <property type="match status" value="3"/>
</dbReference>
<evidence type="ECO:0000256" key="5">
    <source>
        <dbReference type="ARBA" id="ARBA00023002"/>
    </source>
</evidence>
<dbReference type="InterPro" id="IPR004146">
    <property type="entry name" value="DC1"/>
</dbReference>
<dbReference type="InterPro" id="IPR017853">
    <property type="entry name" value="GH"/>
</dbReference>
<feature type="domain" description="Thioredoxin" evidence="12">
    <location>
        <begin position="549"/>
        <end position="709"/>
    </location>
</feature>
<dbReference type="InterPro" id="IPR000490">
    <property type="entry name" value="Glyco_hydro_17"/>
</dbReference>
<evidence type="ECO:0000256" key="4">
    <source>
        <dbReference type="ARBA" id="ARBA00022801"/>
    </source>
</evidence>
<dbReference type="InterPro" id="IPR052259">
    <property type="entry name" value="Nucleoredoxin-like"/>
</dbReference>
<dbReference type="PANTHER" id="PTHR13871:SF96">
    <property type="entry name" value="THIOREDOXIN DOMAIN-CONTAINING PROTEIN"/>
    <property type="match status" value="1"/>
</dbReference>
<evidence type="ECO:0000313" key="13">
    <source>
        <dbReference type="EMBL" id="RVX10416.1"/>
    </source>
</evidence>
<dbReference type="InterPro" id="IPR045870">
    <property type="entry name" value="TryX_NRX_thioredoxin_dom"/>
</dbReference>
<evidence type="ECO:0000256" key="3">
    <source>
        <dbReference type="ARBA" id="ARBA00022737"/>
    </source>
</evidence>
<keyword evidence="7" id="KW-0326">Glycosidase</keyword>
<evidence type="ECO:0000256" key="6">
    <source>
        <dbReference type="ARBA" id="ARBA00023027"/>
    </source>
</evidence>
<accession>A0A438JN72</accession>
<comment type="catalytic activity">
    <reaction evidence="9">
        <text>[protein]-dithiol + NAD(+) = [protein]-disulfide + NADH + H(+)</text>
        <dbReference type="Rhea" id="RHEA:18749"/>
        <dbReference type="Rhea" id="RHEA-COMP:10593"/>
        <dbReference type="Rhea" id="RHEA-COMP:10594"/>
        <dbReference type="ChEBI" id="CHEBI:15378"/>
        <dbReference type="ChEBI" id="CHEBI:29950"/>
        <dbReference type="ChEBI" id="CHEBI:50058"/>
        <dbReference type="ChEBI" id="CHEBI:57540"/>
        <dbReference type="ChEBI" id="CHEBI:57945"/>
        <dbReference type="EC" id="1.8.1.8"/>
    </reaction>
</comment>
<proteinExistence type="inferred from homology"/>
<name>A0A438JN72_VITVI</name>
<comment type="similarity">
    <text evidence="2 11">Belongs to the glycosyl hydrolase 17 family.</text>
</comment>
<keyword evidence="4" id="KW-0378">Hydrolase</keyword>
<evidence type="ECO:0000256" key="7">
    <source>
        <dbReference type="ARBA" id="ARBA00023295"/>
    </source>
</evidence>
<comment type="catalytic activity">
    <reaction evidence="10">
        <text>[protein]-dithiol + NADP(+) = [protein]-disulfide + NADPH + H(+)</text>
        <dbReference type="Rhea" id="RHEA:18753"/>
        <dbReference type="Rhea" id="RHEA-COMP:10593"/>
        <dbReference type="Rhea" id="RHEA-COMP:10594"/>
        <dbReference type="ChEBI" id="CHEBI:15378"/>
        <dbReference type="ChEBI" id="CHEBI:29950"/>
        <dbReference type="ChEBI" id="CHEBI:50058"/>
        <dbReference type="ChEBI" id="CHEBI:57783"/>
        <dbReference type="ChEBI" id="CHEBI:58349"/>
        <dbReference type="EC" id="1.8.1.8"/>
    </reaction>
</comment>
<organism evidence="13 14">
    <name type="scientific">Vitis vinifera</name>
    <name type="common">Grape</name>
    <dbReference type="NCBI Taxonomy" id="29760"/>
    <lineage>
        <taxon>Eukaryota</taxon>
        <taxon>Viridiplantae</taxon>
        <taxon>Streptophyta</taxon>
        <taxon>Embryophyta</taxon>
        <taxon>Tracheophyta</taxon>
        <taxon>Spermatophyta</taxon>
        <taxon>Magnoliopsida</taxon>
        <taxon>eudicotyledons</taxon>
        <taxon>Gunneridae</taxon>
        <taxon>Pentapetalae</taxon>
        <taxon>rosids</taxon>
        <taxon>Vitales</taxon>
        <taxon>Vitaceae</taxon>
        <taxon>Viteae</taxon>
        <taxon>Vitis</taxon>
    </lineage>
</organism>
<evidence type="ECO:0000256" key="10">
    <source>
        <dbReference type="ARBA" id="ARBA00047804"/>
    </source>
</evidence>
<gene>
    <name evidence="13" type="primary">VvCHDp000506_1</name>
    <name evidence="13" type="ORF">CK203_016840</name>
</gene>
<dbReference type="SUPFAM" id="SSF51445">
    <property type="entry name" value="(Trans)glycosidases"/>
    <property type="match status" value="1"/>
</dbReference>
<dbReference type="GO" id="GO:0042973">
    <property type="term" value="F:glucan endo-1,3-beta-D-glucosidase activity"/>
    <property type="evidence" value="ECO:0007669"/>
    <property type="project" value="UniProtKB-EC"/>
</dbReference>
<evidence type="ECO:0000256" key="2">
    <source>
        <dbReference type="ARBA" id="ARBA00008773"/>
    </source>
</evidence>
<dbReference type="Gene3D" id="3.20.20.80">
    <property type="entry name" value="Glycosidases"/>
    <property type="match status" value="1"/>
</dbReference>
<dbReference type="OrthoDB" id="409136at2759"/>
<dbReference type="CDD" id="cd03009">
    <property type="entry name" value="TryX_like_TryX_NRX"/>
    <property type="match status" value="2"/>
</dbReference>
<dbReference type="SUPFAM" id="SSF57889">
    <property type="entry name" value="Cysteine-rich domain"/>
    <property type="match status" value="1"/>
</dbReference>
<dbReference type="GO" id="GO:0004791">
    <property type="term" value="F:thioredoxin-disulfide reductase (NADPH) activity"/>
    <property type="evidence" value="ECO:0007669"/>
    <property type="project" value="InterPro"/>
</dbReference>
<sequence length="798" mass="89939">MVPYLQFLEDHGSPFLLNVYPYISYIRNKQYISLDYALFGSGTTVQDGALTYTNLFDASVDAFVWAMEREGFGGVAVVVAETGWPRDGGDAATPENALAYNNNVIRRARNSVGTPKRPGVGVEVFVFDLFDENLKSGDEYERHFGIFGLDGAKAYDLTTLIVIAIWTVRMGLQFMMSFPSSLPQQGLPYTQQWQSGKPSLCSVIPPLSESKKQKCSTHLNLIKLYGLVELGGWNFVFRFFRFLGNQTDRIVFRWIVLFLVKITSLRGKKIGLYFSASWCGPCRRFTPELVEVYNGLSLKGDFEITFVSADEDDEMFKEYFSEMPWLAIPFSDSDTRDHLDELFRVSGIPHLVIIGENGKVLTDSGVEIIREYGVEGFPFTSERIKELKEQEEVAKREQSLRSILVSDSRDFVISANGMKVPISKLEGRLVGLYFSLSSYKLCVDFTSKLVDVYAKVKAMGESFEIVLISFDDDEESFNEGFGSMPCFALPFKDESCRKLARYFELSTVPTLVMIGPDGKTLHSNVVEAIEEYGIQAYPFTPAKFAELEEIEKAKQEAQTLESILVSGNRDYLIGKHGVKVPVSDLVGKNILLYFSAHWCSPCRAFLPKLTDAYHKIKAKDSGFEVIFISSDRDQTSFDDFFSEMPWLALPFGDERKESLSKMFKVQGIPKVVAIGPTGRTITTQARDLVADHGADAYPFTDERLQEIEAQYEMAKGWPDKLSHALHEEHELALTQHQIYKCDGCDEEGHAWAFSCEECDFDLHPKCALEDGKGTEDDAMDEEKPEEGWICDGKVCFKA</sequence>
<dbReference type="PROSITE" id="PS51352">
    <property type="entry name" value="THIOREDOXIN_2"/>
    <property type="match status" value="2"/>
</dbReference>
<evidence type="ECO:0000259" key="12">
    <source>
        <dbReference type="PROSITE" id="PS51352"/>
    </source>
</evidence>
<dbReference type="Pfam" id="PF03107">
    <property type="entry name" value="C1_2"/>
    <property type="match status" value="1"/>
</dbReference>
<dbReference type="Pfam" id="PF00332">
    <property type="entry name" value="Glyco_hydro_17"/>
    <property type="match status" value="1"/>
</dbReference>
<evidence type="ECO:0000256" key="8">
    <source>
        <dbReference type="ARBA" id="ARBA00025782"/>
    </source>
</evidence>
<evidence type="ECO:0000256" key="9">
    <source>
        <dbReference type="ARBA" id="ARBA00047388"/>
    </source>
</evidence>
<dbReference type="AlphaFoldDB" id="A0A438JN72"/>
<reference evidence="13 14" key="1">
    <citation type="journal article" date="2018" name="PLoS Genet.">
        <title>Population sequencing reveals clonal diversity and ancestral inbreeding in the grapevine cultivar Chardonnay.</title>
        <authorList>
            <person name="Roach M.J."/>
            <person name="Johnson D.L."/>
            <person name="Bohlmann J."/>
            <person name="van Vuuren H.J."/>
            <person name="Jones S.J."/>
            <person name="Pretorius I.S."/>
            <person name="Schmidt S.A."/>
            <person name="Borneman A.R."/>
        </authorList>
    </citation>
    <scope>NUCLEOTIDE SEQUENCE [LARGE SCALE GENOMIC DNA]</scope>
    <source>
        <strain evidence="14">cv. Chardonnay</strain>
        <tissue evidence="13">Leaf</tissue>
    </source>
</reference>